<evidence type="ECO:0000313" key="1">
    <source>
        <dbReference type="EMBL" id="KAJ8672217.1"/>
    </source>
</evidence>
<sequence>MDPPKNSRKRKSNNPRARGPKSPPMSELESDILMDIIKKHRHVVENTASNAYSKVQKANTWLMIASEYAEATGKLNIRTPRSAKQLKTYWKNTKSKVRKVDSDIKQYRLDTGGGPDLKVDPKIEDLTSRVKSIAPKIDFTLENKWDSTSAFEQSDNEDSEDDLLDDDESSSDEIINSRNSDQEPNIEESYKIRNKDFTDSNHNNVKLENASQGESKSGCSNENIMLVPNRSYRGDISVEAVIDLVDEPENFISESQQKPQVNRRSRKMMPVVKTSHVSPIQPSVDVSAIKMQPETVKKSGRGIENFEKRMELLKPLRPQMEIPPDSMETTQLGKNKGAARSETITSRHSYNPVVRSPLKSVPQAEAISATRRASFSYKGSRAPRNYAPVEIKNEFQDGASPSCAEFGPLQRRLALCQENIRPGRTSNSNSRNQHHSQSQRRFNIEEDYAGMKEEIYQKEIVALQLKTKYWELKCEGATLEFDAQLINKQAAEMKLQYYQSKCANEGVQFDEQNQVYEEADPGENAQENENLQADSPQNE</sequence>
<dbReference type="EMBL" id="CM056743">
    <property type="protein sequence ID" value="KAJ8672217.1"/>
    <property type="molecule type" value="Genomic_DNA"/>
</dbReference>
<protein>
    <submittedName>
        <fullName evidence="1">Uncharacterized protein</fullName>
    </submittedName>
</protein>
<reference evidence="1" key="1">
    <citation type="submission" date="2023-04" db="EMBL/GenBank/DDBJ databases">
        <title>A chromosome-level genome assembly of the parasitoid wasp Eretmocerus hayati.</title>
        <authorList>
            <person name="Zhong Y."/>
            <person name="Liu S."/>
            <person name="Liu Y."/>
        </authorList>
    </citation>
    <scope>NUCLEOTIDE SEQUENCE</scope>
    <source>
        <strain evidence="1">ZJU_SS_LIU_2023</strain>
    </source>
</reference>
<keyword evidence="2" id="KW-1185">Reference proteome</keyword>
<name>A0ACC2NM91_9HYME</name>
<accession>A0ACC2NM91</accession>
<dbReference type="Proteomes" id="UP001239111">
    <property type="component" value="Chromosome 3"/>
</dbReference>
<proteinExistence type="predicted"/>
<organism evidence="1 2">
    <name type="scientific">Eretmocerus hayati</name>
    <dbReference type="NCBI Taxonomy" id="131215"/>
    <lineage>
        <taxon>Eukaryota</taxon>
        <taxon>Metazoa</taxon>
        <taxon>Ecdysozoa</taxon>
        <taxon>Arthropoda</taxon>
        <taxon>Hexapoda</taxon>
        <taxon>Insecta</taxon>
        <taxon>Pterygota</taxon>
        <taxon>Neoptera</taxon>
        <taxon>Endopterygota</taxon>
        <taxon>Hymenoptera</taxon>
        <taxon>Apocrita</taxon>
        <taxon>Proctotrupomorpha</taxon>
        <taxon>Chalcidoidea</taxon>
        <taxon>Aphelinidae</taxon>
        <taxon>Aphelininae</taxon>
        <taxon>Eretmocerus</taxon>
    </lineage>
</organism>
<comment type="caution">
    <text evidence="1">The sequence shown here is derived from an EMBL/GenBank/DDBJ whole genome shotgun (WGS) entry which is preliminary data.</text>
</comment>
<gene>
    <name evidence="1" type="ORF">QAD02_003476</name>
</gene>
<evidence type="ECO:0000313" key="2">
    <source>
        <dbReference type="Proteomes" id="UP001239111"/>
    </source>
</evidence>